<evidence type="ECO:0000259" key="1">
    <source>
        <dbReference type="Pfam" id="PF05603"/>
    </source>
</evidence>
<sequence length="188" mass="19562">MFSLLLASSLPQPPQPVSATHALFPLPASHFPAAASSSALTLFPAPASGSSSDTQADATNHSTAAVFLTGQAPLPDGTATSVHCYVPPDHSHADDGGWRVVGTITNASPSLFLSLPPRRALTLPSPSPSIAAFPPASDAPLLGLVLEPAATCVEIEEELARLREVTRDEEQSKKETLRQDVGWVAARV</sequence>
<dbReference type="InterPro" id="IPR008493">
    <property type="entry name" value="Hikeshi-like_N"/>
</dbReference>
<accession>A0A316ZL16</accession>
<gene>
    <name evidence="2" type="ORF">FA09DRAFT_327051</name>
</gene>
<dbReference type="Proteomes" id="UP000245946">
    <property type="component" value="Unassembled WGS sequence"/>
</dbReference>
<dbReference type="EMBL" id="KZ819283">
    <property type="protein sequence ID" value="PWO01086.1"/>
    <property type="molecule type" value="Genomic_DNA"/>
</dbReference>
<dbReference type="GeneID" id="37268793"/>
<organism evidence="2 3">
    <name type="scientific">Tilletiopsis washingtonensis</name>
    <dbReference type="NCBI Taxonomy" id="58919"/>
    <lineage>
        <taxon>Eukaryota</taxon>
        <taxon>Fungi</taxon>
        <taxon>Dikarya</taxon>
        <taxon>Basidiomycota</taxon>
        <taxon>Ustilaginomycotina</taxon>
        <taxon>Exobasidiomycetes</taxon>
        <taxon>Entylomatales</taxon>
        <taxon>Entylomatales incertae sedis</taxon>
        <taxon>Tilletiopsis</taxon>
    </lineage>
</organism>
<dbReference type="OrthoDB" id="10248398at2759"/>
<reference evidence="2 3" key="1">
    <citation type="journal article" date="2018" name="Mol. Biol. Evol.">
        <title>Broad Genomic Sampling Reveals a Smut Pathogenic Ancestry of the Fungal Clade Ustilaginomycotina.</title>
        <authorList>
            <person name="Kijpornyongpan T."/>
            <person name="Mondo S.J."/>
            <person name="Barry K."/>
            <person name="Sandor L."/>
            <person name="Lee J."/>
            <person name="Lipzen A."/>
            <person name="Pangilinan J."/>
            <person name="LaButti K."/>
            <person name="Hainaut M."/>
            <person name="Henrissat B."/>
            <person name="Grigoriev I.V."/>
            <person name="Spatafora J.W."/>
            <person name="Aime M.C."/>
        </authorList>
    </citation>
    <scope>NUCLEOTIDE SEQUENCE [LARGE SCALE GENOMIC DNA]</scope>
    <source>
        <strain evidence="2 3">MCA 4186</strain>
    </source>
</reference>
<name>A0A316ZL16_9BASI</name>
<evidence type="ECO:0000313" key="3">
    <source>
        <dbReference type="Proteomes" id="UP000245946"/>
    </source>
</evidence>
<keyword evidence="3" id="KW-1185">Reference proteome</keyword>
<dbReference type="Pfam" id="PF05603">
    <property type="entry name" value="Hikeshi-like_N"/>
    <property type="match status" value="1"/>
</dbReference>
<dbReference type="RefSeq" id="XP_025601364.1">
    <property type="nucleotide sequence ID" value="XM_025741249.1"/>
</dbReference>
<feature type="non-terminal residue" evidence="2">
    <location>
        <position position="188"/>
    </location>
</feature>
<dbReference type="AlphaFoldDB" id="A0A316ZL16"/>
<protein>
    <recommendedName>
        <fullName evidence="1">Hikeshi-like N-terminal domain-containing protein</fullName>
    </recommendedName>
</protein>
<evidence type="ECO:0000313" key="2">
    <source>
        <dbReference type="EMBL" id="PWO01086.1"/>
    </source>
</evidence>
<feature type="domain" description="Hikeshi-like N-terminal" evidence="1">
    <location>
        <begin position="56"/>
        <end position="110"/>
    </location>
</feature>
<proteinExistence type="predicted"/>